<dbReference type="GO" id="GO:0006529">
    <property type="term" value="P:asparagine biosynthetic process"/>
    <property type="evidence" value="ECO:0007669"/>
    <property type="project" value="InterPro"/>
</dbReference>
<evidence type="ECO:0000256" key="1">
    <source>
        <dbReference type="PIRSR" id="PIRSR006661-1"/>
    </source>
</evidence>
<accession>A0A4R2LIE1</accession>
<organism evidence="3 4">
    <name type="scientific">Frisingicoccus caecimuris</name>
    <dbReference type="NCBI Taxonomy" id="1796636"/>
    <lineage>
        <taxon>Bacteria</taxon>
        <taxon>Bacillati</taxon>
        <taxon>Bacillota</taxon>
        <taxon>Clostridia</taxon>
        <taxon>Lachnospirales</taxon>
        <taxon>Lachnospiraceae</taxon>
        <taxon>Frisingicoccus</taxon>
    </lineage>
</organism>
<dbReference type="PANTHER" id="PTHR43169:SF2">
    <property type="entry name" value="NAD_GMP SYNTHASE DOMAIN-CONTAINING PROTEIN"/>
    <property type="match status" value="1"/>
</dbReference>
<dbReference type="EMBL" id="SLXA01000004">
    <property type="protein sequence ID" value="TCO85017.1"/>
    <property type="molecule type" value="Genomic_DNA"/>
</dbReference>
<evidence type="ECO:0000313" key="4">
    <source>
        <dbReference type="Proteomes" id="UP000295711"/>
    </source>
</evidence>
<dbReference type="InterPro" id="IPR001962">
    <property type="entry name" value="Asn_synthase"/>
</dbReference>
<dbReference type="RefSeq" id="WP_132090236.1">
    <property type="nucleotide sequence ID" value="NZ_JANKAQ010000004.1"/>
</dbReference>
<dbReference type="SUPFAM" id="SSF52402">
    <property type="entry name" value="Adenine nucleotide alpha hydrolases-like"/>
    <property type="match status" value="1"/>
</dbReference>
<reference evidence="3 4" key="1">
    <citation type="submission" date="2019-03" db="EMBL/GenBank/DDBJ databases">
        <title>Genomic Encyclopedia of Type Strains, Phase IV (KMG-IV): sequencing the most valuable type-strain genomes for metagenomic binning, comparative biology and taxonomic classification.</title>
        <authorList>
            <person name="Goeker M."/>
        </authorList>
    </citation>
    <scope>NUCLEOTIDE SEQUENCE [LARGE SCALE GENOMIC DNA]</scope>
    <source>
        <strain evidence="3 4">DSM 28559</strain>
    </source>
</reference>
<protein>
    <recommendedName>
        <fullName evidence="2">Asparagine synthetase domain-containing protein</fullName>
    </recommendedName>
</protein>
<dbReference type="Proteomes" id="UP000295711">
    <property type="component" value="Unassembled WGS sequence"/>
</dbReference>
<name>A0A4R2LIE1_9FIRM</name>
<evidence type="ECO:0000313" key="3">
    <source>
        <dbReference type="EMBL" id="TCO85017.1"/>
    </source>
</evidence>
<dbReference type="OrthoDB" id="9776919at2"/>
<keyword evidence="4" id="KW-1185">Reference proteome</keyword>
<dbReference type="InterPro" id="IPR005232">
    <property type="entry name" value="LarE"/>
</dbReference>
<dbReference type="AlphaFoldDB" id="A0A4R2LIE1"/>
<dbReference type="PIRSF" id="PIRSF006661">
    <property type="entry name" value="PP-lp_UCP006661"/>
    <property type="match status" value="1"/>
</dbReference>
<dbReference type="NCBIfam" id="TIGR00268">
    <property type="entry name" value="ATP-dependent sacrificial sulfur transferase LarE"/>
    <property type="match status" value="1"/>
</dbReference>
<proteinExistence type="predicted"/>
<sequence>MKSLIDHFIPHTDEGICMAFSGGVDSSVLLAAACRAVKASKSGKPVLAVTFATRLHPHGDTAEAEALARSLGAAHQTIEIDEFSDSRILTNPKNRCYLCKSLLFQSLLRVGQDAGYRFFCEGSNVDDTKVYRPGLQAVREAGVHSPLIDCGLTKADIRRIAAEAGLSSADKPSTPCMATRLPYDTPFDYELLDRIHNGETRLRKLGFYNVRLRFHEPILRIEIDKTDFNQFMEQRESIIKAMKKLGFKHITLDLEGFRSGSMDI</sequence>
<feature type="active site" description="Nucleophile and sulfur donor" evidence="1">
    <location>
        <position position="176"/>
    </location>
</feature>
<dbReference type="CDD" id="cd01990">
    <property type="entry name" value="LarE-like"/>
    <property type="match status" value="1"/>
</dbReference>
<dbReference type="GO" id="GO:0016783">
    <property type="term" value="F:sulfurtransferase activity"/>
    <property type="evidence" value="ECO:0007669"/>
    <property type="project" value="InterPro"/>
</dbReference>
<dbReference type="PANTHER" id="PTHR43169">
    <property type="entry name" value="EXSB FAMILY PROTEIN"/>
    <property type="match status" value="1"/>
</dbReference>
<dbReference type="InterPro" id="IPR052188">
    <property type="entry name" value="Ni-pincer_cofactor_biosynth"/>
</dbReference>
<dbReference type="Gene3D" id="3.40.50.620">
    <property type="entry name" value="HUPs"/>
    <property type="match status" value="1"/>
</dbReference>
<comment type="caution">
    <text evidence="3">The sequence shown here is derived from an EMBL/GenBank/DDBJ whole genome shotgun (WGS) entry which is preliminary data.</text>
</comment>
<feature type="domain" description="Asparagine synthetase" evidence="2">
    <location>
        <begin position="12"/>
        <end position="82"/>
    </location>
</feature>
<evidence type="ECO:0000259" key="2">
    <source>
        <dbReference type="Pfam" id="PF00733"/>
    </source>
</evidence>
<gene>
    <name evidence="3" type="ORF">EV212_10470</name>
</gene>
<dbReference type="Pfam" id="PF00733">
    <property type="entry name" value="Asn_synthase"/>
    <property type="match status" value="1"/>
</dbReference>
<dbReference type="InterPro" id="IPR014729">
    <property type="entry name" value="Rossmann-like_a/b/a_fold"/>
</dbReference>
<dbReference type="GO" id="GO:0004066">
    <property type="term" value="F:asparagine synthase (glutamine-hydrolyzing) activity"/>
    <property type="evidence" value="ECO:0007669"/>
    <property type="project" value="InterPro"/>
</dbReference>